<name>A0A0J8S5Z1_COCIT</name>
<feature type="region of interest" description="Disordered" evidence="1">
    <location>
        <begin position="1"/>
        <end position="73"/>
    </location>
</feature>
<dbReference type="STRING" id="396776.A0A0J8S5Z1"/>
<feature type="compositionally biased region" description="Polar residues" evidence="1">
    <location>
        <begin position="53"/>
        <end position="67"/>
    </location>
</feature>
<evidence type="ECO:0000313" key="3">
    <source>
        <dbReference type="Proteomes" id="UP000054563"/>
    </source>
</evidence>
<sequence>MPTSPPASAKNREKGRGLRTGDKRVKGPEGSASERGVAPQGTARRAAAERSLKTGTQRSQPDSQLQGASRLEDVSTGARTATIIFKAREQGNWVDTYKMDINPSEPSDRSMVERMAKKDARNRLATFYDKDLKPIAPVQCCDAAIEDGTDTIFMVFCGELNLDAESWRCVQFSHARERRRKAASRMSQIAG</sequence>
<protein>
    <submittedName>
        <fullName evidence="2">Uncharacterized protein</fullName>
    </submittedName>
</protein>
<gene>
    <name evidence="2" type="ORF">CIHG_09637</name>
</gene>
<dbReference type="OrthoDB" id="4227485at2759"/>
<reference evidence="3" key="1">
    <citation type="journal article" date="2010" name="Genome Res.">
        <title>Population genomic sequencing of Coccidioides fungi reveals recent hybridization and transposon control.</title>
        <authorList>
            <person name="Neafsey D.E."/>
            <person name="Barker B.M."/>
            <person name="Sharpton T.J."/>
            <person name="Stajich J.E."/>
            <person name="Park D.J."/>
            <person name="Whiston E."/>
            <person name="Hung C.-Y."/>
            <person name="McMahan C."/>
            <person name="White J."/>
            <person name="Sykes S."/>
            <person name="Heiman D."/>
            <person name="Young S."/>
            <person name="Zeng Q."/>
            <person name="Abouelleil A."/>
            <person name="Aftuck L."/>
            <person name="Bessette D."/>
            <person name="Brown A."/>
            <person name="FitzGerald M."/>
            <person name="Lui A."/>
            <person name="Macdonald J.P."/>
            <person name="Priest M."/>
            <person name="Orbach M.J."/>
            <person name="Galgiani J.N."/>
            <person name="Kirkland T.N."/>
            <person name="Cole G.T."/>
            <person name="Birren B.W."/>
            <person name="Henn M.R."/>
            <person name="Taylor J.W."/>
            <person name="Rounsley S.D."/>
        </authorList>
    </citation>
    <scope>NUCLEOTIDE SEQUENCE [LARGE SCALE GENOMIC DNA]</scope>
    <source>
        <strain evidence="3">H538.4</strain>
    </source>
</reference>
<dbReference type="VEuPathDB" id="FungiDB:CIHG_09637"/>
<proteinExistence type="predicted"/>
<dbReference type="AlphaFoldDB" id="A0A0J8S5Z1"/>
<dbReference type="EMBL" id="DS017043">
    <property type="protein sequence ID" value="KMU91764.1"/>
    <property type="molecule type" value="Genomic_DNA"/>
</dbReference>
<evidence type="ECO:0000313" key="2">
    <source>
        <dbReference type="EMBL" id="KMU91764.1"/>
    </source>
</evidence>
<organism evidence="2 3">
    <name type="scientific">Coccidioides immitis H538.4</name>
    <dbReference type="NCBI Taxonomy" id="396776"/>
    <lineage>
        <taxon>Eukaryota</taxon>
        <taxon>Fungi</taxon>
        <taxon>Dikarya</taxon>
        <taxon>Ascomycota</taxon>
        <taxon>Pezizomycotina</taxon>
        <taxon>Eurotiomycetes</taxon>
        <taxon>Eurotiomycetidae</taxon>
        <taxon>Onygenales</taxon>
        <taxon>Onygenaceae</taxon>
        <taxon>Coccidioides</taxon>
    </lineage>
</organism>
<feature type="compositionally biased region" description="Basic and acidic residues" evidence="1">
    <location>
        <begin position="10"/>
        <end position="27"/>
    </location>
</feature>
<accession>A0A0J8S5Z1</accession>
<dbReference type="Proteomes" id="UP000054563">
    <property type="component" value="Unassembled WGS sequence"/>
</dbReference>
<evidence type="ECO:0000256" key="1">
    <source>
        <dbReference type="SAM" id="MobiDB-lite"/>
    </source>
</evidence>